<keyword evidence="2" id="KW-0456">Lyase</keyword>
<dbReference type="RefSeq" id="WP_008826874.1">
    <property type="nucleotide sequence ID" value="NZ_AFNU02000002.1"/>
</dbReference>
<dbReference type="InterPro" id="IPR001608">
    <property type="entry name" value="Ala_racemase_N"/>
</dbReference>
<proteinExistence type="inferred from homology"/>
<dbReference type="Gene3D" id="3.20.20.10">
    <property type="entry name" value="Alanine racemase"/>
    <property type="match status" value="1"/>
</dbReference>
<dbReference type="Pfam" id="PF01168">
    <property type="entry name" value="Ala_racemase_N"/>
    <property type="match status" value="1"/>
</dbReference>
<evidence type="ECO:0000313" key="5">
    <source>
        <dbReference type="Proteomes" id="UP000005707"/>
    </source>
</evidence>
<name>U2FJX0_9MOLU</name>
<evidence type="ECO:0000256" key="2">
    <source>
        <dbReference type="ARBA" id="ARBA00023239"/>
    </source>
</evidence>
<dbReference type="SUPFAM" id="SSF51419">
    <property type="entry name" value="PLP-binding barrel"/>
    <property type="match status" value="1"/>
</dbReference>
<dbReference type="GO" id="GO:0008784">
    <property type="term" value="F:alanine racemase activity"/>
    <property type="evidence" value="ECO:0007669"/>
    <property type="project" value="UniProtKB-EC"/>
</dbReference>
<dbReference type="Gene3D" id="2.40.37.20">
    <property type="entry name" value="D-serine dehydratase-like domain"/>
    <property type="match status" value="1"/>
</dbReference>
<accession>U2FJX0</accession>
<dbReference type="InterPro" id="IPR042208">
    <property type="entry name" value="D-ser_dehydrat-like_sf"/>
</dbReference>
<dbReference type="Pfam" id="PF14031">
    <property type="entry name" value="D-ser_dehydrat"/>
    <property type="match status" value="1"/>
</dbReference>
<keyword evidence="5" id="KW-1185">Reference proteome</keyword>
<dbReference type="AlphaFoldDB" id="U2FJX0"/>
<evidence type="ECO:0000313" key="4">
    <source>
        <dbReference type="EMBL" id="ERJ13115.1"/>
    </source>
</evidence>
<gene>
    <name evidence="4" type="ORF">HLPCO_000734</name>
</gene>
<comment type="caution">
    <text evidence="4">The sequence shown here is derived from an EMBL/GenBank/DDBJ whole genome shotgun (WGS) entry which is preliminary data.</text>
</comment>
<keyword evidence="4" id="KW-0413">Isomerase</keyword>
<sequence>MNLGNVSELRTPALLVDLVILERNLKQYQQLCDQASIELIPMIKTHKSSDIAKMQVLMGVNEFLVGTVDEAVRISKLKKNVTLAYPFLGKKNMHLIQDCSKRIRITLSIDSLETAKFYNDYFCKKNIVMHYVIIINTGLNRFGISPSDIVPVVNYIKINFKSLTFRGITTHPGQVYKEDRYSSVITIAKSVHETMKRAVKALRAYGIEPELIATGSTPTFKEDLKSDFYNALRPGNYVFNDMIQVSLGVVSLTDCALTVLCTIISKKENDTFIIDCGSKTLGLDKGAHGNKNINGFGYVVDHPELEIVNLSEEVGVIKANNMTNLVVGDQIKIIPNHSCKVCNMSRYLVGIRNNSIEKLIEIDMRGNSQRPF</sequence>
<dbReference type="Proteomes" id="UP000005707">
    <property type="component" value="Unassembled WGS sequence"/>
</dbReference>
<dbReference type="InParanoid" id="U2FJX0"/>
<dbReference type="GO" id="GO:0036088">
    <property type="term" value="P:D-serine catabolic process"/>
    <property type="evidence" value="ECO:0007669"/>
    <property type="project" value="TreeGrafter"/>
</dbReference>
<organism evidence="4 5">
    <name type="scientific">Haloplasma contractile SSD-17B</name>
    <dbReference type="NCBI Taxonomy" id="1033810"/>
    <lineage>
        <taxon>Bacteria</taxon>
        <taxon>Bacillati</taxon>
        <taxon>Mycoplasmatota</taxon>
        <taxon>Mollicutes</taxon>
        <taxon>Haloplasmatales</taxon>
        <taxon>Haloplasmataceae</taxon>
        <taxon>Haloplasma</taxon>
    </lineage>
</organism>
<comment type="similarity">
    <text evidence="1">Belongs to the DSD1 family.</text>
</comment>
<dbReference type="GO" id="GO:0008721">
    <property type="term" value="F:D-serine ammonia-lyase activity"/>
    <property type="evidence" value="ECO:0007669"/>
    <property type="project" value="TreeGrafter"/>
</dbReference>
<dbReference type="OrthoDB" id="9788869at2"/>
<dbReference type="PANTHER" id="PTHR28004">
    <property type="entry name" value="ZGC:162816-RELATED"/>
    <property type="match status" value="1"/>
</dbReference>
<dbReference type="EMBL" id="AFNU02000002">
    <property type="protein sequence ID" value="ERJ13115.1"/>
    <property type="molecule type" value="Genomic_DNA"/>
</dbReference>
<evidence type="ECO:0000256" key="1">
    <source>
        <dbReference type="ARBA" id="ARBA00005323"/>
    </source>
</evidence>
<dbReference type="InterPro" id="IPR051466">
    <property type="entry name" value="D-amino_acid_metab_enzyme"/>
</dbReference>
<evidence type="ECO:0000259" key="3">
    <source>
        <dbReference type="SMART" id="SM01119"/>
    </source>
</evidence>
<dbReference type="eggNOG" id="COG3616">
    <property type="taxonomic scope" value="Bacteria"/>
</dbReference>
<dbReference type="PANTHER" id="PTHR28004:SF2">
    <property type="entry name" value="D-SERINE DEHYDRATASE"/>
    <property type="match status" value="1"/>
</dbReference>
<dbReference type="SMART" id="SM01119">
    <property type="entry name" value="D-ser_dehydrat"/>
    <property type="match status" value="1"/>
</dbReference>
<protein>
    <submittedName>
        <fullName evidence="4">Alanine racemase protein</fullName>
        <ecNumber evidence="4">5.1.1.1</ecNumber>
    </submittedName>
</protein>
<reference evidence="4 5" key="1">
    <citation type="journal article" date="2011" name="J. Bacteriol.">
        <title>Genome sequence of Haloplasma contractile, an unusual contractile bacterium from a deep-sea anoxic brine lake.</title>
        <authorList>
            <person name="Antunes A."/>
            <person name="Alam I."/>
            <person name="El Dorry H."/>
            <person name="Siam R."/>
            <person name="Robertson A."/>
            <person name="Bajic V.B."/>
            <person name="Stingl U."/>
        </authorList>
    </citation>
    <scope>NUCLEOTIDE SEQUENCE [LARGE SCALE GENOMIC DNA]</scope>
    <source>
        <strain evidence="4 5">SSD-17B</strain>
    </source>
</reference>
<dbReference type="InterPro" id="IPR026956">
    <property type="entry name" value="D-ser_dehydrat-like_dom"/>
</dbReference>
<reference evidence="4 5" key="2">
    <citation type="journal article" date="2013" name="PLoS ONE">
        <title>INDIGO - INtegrated Data Warehouse of MIcrobial GenOmes with Examples from the Red Sea Extremophiles.</title>
        <authorList>
            <person name="Alam I."/>
            <person name="Antunes A."/>
            <person name="Kamau A.A."/>
            <person name="Ba Alawi W."/>
            <person name="Kalkatawi M."/>
            <person name="Stingl U."/>
            <person name="Bajic V.B."/>
        </authorList>
    </citation>
    <scope>NUCLEOTIDE SEQUENCE [LARGE SCALE GENOMIC DNA]</scope>
    <source>
        <strain evidence="4 5">SSD-17B</strain>
    </source>
</reference>
<feature type="domain" description="D-serine dehydratase-like" evidence="3">
    <location>
        <begin position="256"/>
        <end position="352"/>
    </location>
</feature>
<dbReference type="EC" id="5.1.1.1" evidence="4"/>
<dbReference type="STRING" id="1033810.HLPCO_000734"/>
<dbReference type="InterPro" id="IPR029066">
    <property type="entry name" value="PLP-binding_barrel"/>
</dbReference>